<evidence type="ECO:0000256" key="1">
    <source>
        <dbReference type="SAM" id="Phobius"/>
    </source>
</evidence>
<sequence length="207" mass="22529">MRSSNPARARSSYGLRGPFRRLLASRDGAAAIEFALLAIPFFLIVFAIIETFVAFTGEQLLENAVDTMGRKLRTGQIVGQTGHAGTFMNAEQFRTAFCEEIDIMMSCNGSSTAPKLLLDVRSFDSFADMPTGVPRQGGKTYGPLDTSSFAYAPAGPGAKTMVRAYYRWPITADLIRPYLSNVRQSAGASSSYFLMVATAAFTNENYP</sequence>
<dbReference type="RefSeq" id="WP_141164970.1">
    <property type="nucleotide sequence ID" value="NZ_VHLH01000001.1"/>
</dbReference>
<proteinExistence type="predicted"/>
<comment type="caution">
    <text evidence="3">The sequence shown here is derived from an EMBL/GenBank/DDBJ whole genome shotgun (WGS) entry which is preliminary data.</text>
</comment>
<name>A0A506UH88_9HYPH</name>
<gene>
    <name evidence="3" type="ORF">FJU11_00090</name>
</gene>
<evidence type="ECO:0000259" key="2">
    <source>
        <dbReference type="Pfam" id="PF07811"/>
    </source>
</evidence>
<keyword evidence="1" id="KW-1133">Transmembrane helix</keyword>
<keyword evidence="1" id="KW-0812">Transmembrane</keyword>
<keyword evidence="4" id="KW-1185">Reference proteome</keyword>
<accession>A0A506UH88</accession>
<dbReference type="OrthoDB" id="7990385at2"/>
<organism evidence="3 4">
    <name type="scientific">Pararhizobium mangrovi</name>
    <dbReference type="NCBI Taxonomy" id="2590452"/>
    <lineage>
        <taxon>Bacteria</taxon>
        <taxon>Pseudomonadati</taxon>
        <taxon>Pseudomonadota</taxon>
        <taxon>Alphaproteobacteria</taxon>
        <taxon>Hyphomicrobiales</taxon>
        <taxon>Rhizobiaceae</taxon>
        <taxon>Rhizobium/Agrobacterium group</taxon>
        <taxon>Pararhizobium</taxon>
    </lineage>
</organism>
<keyword evidence="1" id="KW-0472">Membrane</keyword>
<evidence type="ECO:0000313" key="4">
    <source>
        <dbReference type="Proteomes" id="UP000320314"/>
    </source>
</evidence>
<dbReference type="InterPro" id="IPR012495">
    <property type="entry name" value="TadE-like_dom"/>
</dbReference>
<feature type="transmembrane region" description="Helical" evidence="1">
    <location>
        <begin position="29"/>
        <end position="49"/>
    </location>
</feature>
<dbReference type="AlphaFoldDB" id="A0A506UH88"/>
<feature type="domain" description="TadE-like" evidence="2">
    <location>
        <begin position="28"/>
        <end position="67"/>
    </location>
</feature>
<protein>
    <submittedName>
        <fullName evidence="3">Pilus assembly protein</fullName>
    </submittedName>
</protein>
<reference evidence="3 4" key="1">
    <citation type="submission" date="2019-06" db="EMBL/GenBank/DDBJ databases">
        <authorList>
            <person name="Li M."/>
        </authorList>
    </citation>
    <scope>NUCLEOTIDE SEQUENCE [LARGE SCALE GENOMIC DNA]</scope>
    <source>
        <strain evidence="3 4">BGMRC6574</strain>
    </source>
</reference>
<evidence type="ECO:0000313" key="3">
    <source>
        <dbReference type="EMBL" id="TPW32667.1"/>
    </source>
</evidence>
<dbReference type="Proteomes" id="UP000320314">
    <property type="component" value="Unassembled WGS sequence"/>
</dbReference>
<dbReference type="Pfam" id="PF07811">
    <property type="entry name" value="TadE"/>
    <property type="match status" value="1"/>
</dbReference>
<dbReference type="EMBL" id="VHLH01000001">
    <property type="protein sequence ID" value="TPW32667.1"/>
    <property type="molecule type" value="Genomic_DNA"/>
</dbReference>